<comment type="caution">
    <text evidence="1">The sequence shown here is derived from an EMBL/GenBank/DDBJ whole genome shotgun (WGS) entry which is preliminary data.</text>
</comment>
<proteinExistence type="predicted"/>
<protein>
    <submittedName>
        <fullName evidence="1">Uncharacterized protein</fullName>
    </submittedName>
</protein>
<sequence>ILYHQLLWGVKEKELLTEIRKEYKGKVVSGKDLENY</sequence>
<gene>
    <name evidence="1" type="ORF">S03H2_44878</name>
</gene>
<dbReference type="EMBL" id="BARU01028085">
    <property type="protein sequence ID" value="GAH66546.1"/>
    <property type="molecule type" value="Genomic_DNA"/>
</dbReference>
<dbReference type="AlphaFoldDB" id="X1H8Q0"/>
<feature type="non-terminal residue" evidence="1">
    <location>
        <position position="1"/>
    </location>
</feature>
<reference evidence="1" key="1">
    <citation type="journal article" date="2014" name="Front. Microbiol.">
        <title>High frequency of phylogenetically diverse reductive dehalogenase-homologous genes in deep subseafloor sedimentary metagenomes.</title>
        <authorList>
            <person name="Kawai M."/>
            <person name="Futagami T."/>
            <person name="Toyoda A."/>
            <person name="Takaki Y."/>
            <person name="Nishi S."/>
            <person name="Hori S."/>
            <person name="Arai W."/>
            <person name="Tsubouchi T."/>
            <person name="Morono Y."/>
            <person name="Uchiyama I."/>
            <person name="Ito T."/>
            <person name="Fujiyama A."/>
            <person name="Inagaki F."/>
            <person name="Takami H."/>
        </authorList>
    </citation>
    <scope>NUCLEOTIDE SEQUENCE</scope>
    <source>
        <strain evidence="1">Expedition CK06-06</strain>
    </source>
</reference>
<name>X1H8Q0_9ZZZZ</name>
<accession>X1H8Q0</accession>
<evidence type="ECO:0000313" key="1">
    <source>
        <dbReference type="EMBL" id="GAH66546.1"/>
    </source>
</evidence>
<organism evidence="1">
    <name type="scientific">marine sediment metagenome</name>
    <dbReference type="NCBI Taxonomy" id="412755"/>
    <lineage>
        <taxon>unclassified sequences</taxon>
        <taxon>metagenomes</taxon>
        <taxon>ecological metagenomes</taxon>
    </lineage>
</organism>